<organism evidence="1">
    <name type="scientific">Rhizophora mucronata</name>
    <name type="common">Asiatic mangrove</name>
    <dbReference type="NCBI Taxonomy" id="61149"/>
    <lineage>
        <taxon>Eukaryota</taxon>
        <taxon>Viridiplantae</taxon>
        <taxon>Streptophyta</taxon>
        <taxon>Embryophyta</taxon>
        <taxon>Tracheophyta</taxon>
        <taxon>Spermatophyta</taxon>
        <taxon>Magnoliopsida</taxon>
        <taxon>eudicotyledons</taxon>
        <taxon>Gunneridae</taxon>
        <taxon>Pentapetalae</taxon>
        <taxon>rosids</taxon>
        <taxon>fabids</taxon>
        <taxon>Malpighiales</taxon>
        <taxon>Rhizophoraceae</taxon>
        <taxon>Rhizophora</taxon>
    </lineage>
</organism>
<accession>A0A2P2QW17</accession>
<evidence type="ECO:0000313" key="1">
    <source>
        <dbReference type="EMBL" id="MBX71202.1"/>
    </source>
</evidence>
<sequence>MALIFASDVCCAANCSENVFIK</sequence>
<dbReference type="EMBL" id="GGEC01090718">
    <property type="protein sequence ID" value="MBX71202.1"/>
    <property type="molecule type" value="Transcribed_RNA"/>
</dbReference>
<protein>
    <submittedName>
        <fullName evidence="1">Uncharacterized protein</fullName>
    </submittedName>
</protein>
<proteinExistence type="predicted"/>
<dbReference type="AlphaFoldDB" id="A0A2P2QW17"/>
<reference evidence="1" key="1">
    <citation type="submission" date="2018-02" db="EMBL/GenBank/DDBJ databases">
        <title>Rhizophora mucronata_Transcriptome.</title>
        <authorList>
            <person name="Meera S.P."/>
            <person name="Sreeshan A."/>
            <person name="Augustine A."/>
        </authorList>
    </citation>
    <scope>NUCLEOTIDE SEQUENCE</scope>
    <source>
        <tissue evidence="1">Leaf</tissue>
    </source>
</reference>
<name>A0A2P2QW17_RHIMU</name>